<gene>
    <name evidence="2" type="ORF">QE417_001445</name>
</gene>
<keyword evidence="3" id="KW-1185">Reference proteome</keyword>
<organism evidence="2 3">
    <name type="scientific">Mucilaginibacter terrae</name>
    <dbReference type="NCBI Taxonomy" id="1955052"/>
    <lineage>
        <taxon>Bacteria</taxon>
        <taxon>Pseudomonadati</taxon>
        <taxon>Bacteroidota</taxon>
        <taxon>Sphingobacteriia</taxon>
        <taxon>Sphingobacteriales</taxon>
        <taxon>Sphingobacteriaceae</taxon>
        <taxon>Mucilaginibacter</taxon>
    </lineage>
</organism>
<dbReference type="Proteomes" id="UP001258315">
    <property type="component" value="Unassembled WGS sequence"/>
</dbReference>
<comment type="caution">
    <text evidence="2">The sequence shown here is derived from an EMBL/GenBank/DDBJ whole genome shotgun (WGS) entry which is preliminary data.</text>
</comment>
<accession>A0ABU3GRF9</accession>
<dbReference type="EMBL" id="JAVLVU010000001">
    <property type="protein sequence ID" value="MDT3402373.1"/>
    <property type="molecule type" value="Genomic_DNA"/>
</dbReference>
<reference evidence="3" key="1">
    <citation type="submission" date="2023-07" db="EMBL/GenBank/DDBJ databases">
        <title>Functional and genomic diversity of the sorghum phyllosphere microbiome.</title>
        <authorList>
            <person name="Shade A."/>
        </authorList>
    </citation>
    <scope>NUCLEOTIDE SEQUENCE [LARGE SCALE GENOMIC DNA]</scope>
    <source>
        <strain evidence="3">SORGH_AS_0422</strain>
    </source>
</reference>
<protein>
    <recommendedName>
        <fullName evidence="4">DUF1571 domain-containing protein</fullName>
    </recommendedName>
</protein>
<feature type="signal peptide" evidence="1">
    <location>
        <begin position="1"/>
        <end position="21"/>
    </location>
</feature>
<name>A0ABU3GRF9_9SPHI</name>
<evidence type="ECO:0000313" key="2">
    <source>
        <dbReference type="EMBL" id="MDT3402373.1"/>
    </source>
</evidence>
<feature type="chain" id="PRO_5045331916" description="DUF1571 domain-containing protein" evidence="1">
    <location>
        <begin position="22"/>
        <end position="306"/>
    </location>
</feature>
<evidence type="ECO:0000313" key="3">
    <source>
        <dbReference type="Proteomes" id="UP001258315"/>
    </source>
</evidence>
<evidence type="ECO:0008006" key="4">
    <source>
        <dbReference type="Google" id="ProtNLM"/>
    </source>
</evidence>
<evidence type="ECO:0000256" key="1">
    <source>
        <dbReference type="SAM" id="SignalP"/>
    </source>
</evidence>
<sequence length="306" mass="35838">MKRIWLIIWLLIACLCKPALAQRFNTPDQLNQLRPLQDSLKRLGYQMFNNENDLERKNANYNFIRTLVKALKVPNSYAFNFDSLKTISILRSPDNKFRILTWYNMNEDGSYRFFGTIQMNTGGKLLLYPLEDYSAFIKNPEDSVVNNKKWFGAQYYKIIAVGTINPYYVLLGWKGHTVKSTKKVIEALSFKKTEPTFGMPVFQGNKKTRNRIVFEYNRQASMLLRYVPEQDIIVFDHLAPPDDKMKMQPDRYGPDLTYDGYKLTNGKWMYKDNLDMRNIPAPDDVDIVDPKKQALKDRSLVPVRKN</sequence>
<keyword evidence="1" id="KW-0732">Signal</keyword>
<dbReference type="RefSeq" id="WP_311948785.1">
    <property type="nucleotide sequence ID" value="NZ_JAVLVU010000001.1"/>
</dbReference>
<proteinExistence type="predicted"/>